<evidence type="ECO:0000256" key="1">
    <source>
        <dbReference type="SAM" id="MobiDB-lite"/>
    </source>
</evidence>
<evidence type="ECO:0000313" key="4">
    <source>
        <dbReference type="Proteomes" id="UP000075517"/>
    </source>
</evidence>
<protein>
    <submittedName>
        <fullName evidence="3">Uncharacterized protein</fullName>
    </submittedName>
</protein>
<dbReference type="Proteomes" id="UP000773850">
    <property type="component" value="Unassembled WGS sequence"/>
</dbReference>
<feature type="region of interest" description="Disordered" evidence="1">
    <location>
        <begin position="1"/>
        <end position="38"/>
    </location>
</feature>
<dbReference type="PATRIC" id="fig|1422.17.peg.1083"/>
<dbReference type="EMBL" id="LUCS01000009">
    <property type="protein sequence ID" value="KAF6512482.1"/>
    <property type="molecule type" value="Genomic_DNA"/>
</dbReference>
<accession>A0A150N7F6</accession>
<feature type="compositionally biased region" description="Basic residues" evidence="1">
    <location>
        <begin position="26"/>
        <end position="38"/>
    </location>
</feature>
<organism evidence="3 4">
    <name type="scientific">Geobacillus stearothermophilus</name>
    <name type="common">Bacillus stearothermophilus</name>
    <dbReference type="NCBI Taxonomy" id="1422"/>
    <lineage>
        <taxon>Bacteria</taxon>
        <taxon>Bacillati</taxon>
        <taxon>Bacillota</taxon>
        <taxon>Bacilli</taxon>
        <taxon>Bacillales</taxon>
        <taxon>Anoxybacillaceae</taxon>
        <taxon>Geobacillus</taxon>
    </lineage>
</organism>
<dbReference type="Proteomes" id="UP000075517">
    <property type="component" value="Unassembled WGS sequence"/>
</dbReference>
<dbReference type="EMBL" id="LQYY01000110">
    <property type="protein sequence ID" value="KYD32651.1"/>
    <property type="molecule type" value="Genomic_DNA"/>
</dbReference>
<reference evidence="3 4" key="1">
    <citation type="submission" date="2016-01" db="EMBL/GenBank/DDBJ databases">
        <title>Draft Genome Sequences of Seven Thermophilic Sporeformers Isolated from Foods.</title>
        <authorList>
            <person name="Berendsen E.M."/>
            <person name="Wells-Bennik M.H."/>
            <person name="Krawcyk A.O."/>
            <person name="De Jong A."/>
            <person name="Holsappel S."/>
            <person name="Eijlander R.T."/>
            <person name="Kuipers O.P."/>
        </authorList>
    </citation>
    <scope>NUCLEOTIDE SEQUENCE [LARGE SCALE GENOMIC DNA]</scope>
    <source>
        <strain evidence="3 4">B4114</strain>
    </source>
</reference>
<dbReference type="AlphaFoldDB" id="A0A150N7F6"/>
<proteinExistence type="predicted"/>
<comment type="caution">
    <text evidence="3">The sequence shown here is derived from an EMBL/GenBank/DDBJ whole genome shotgun (WGS) entry which is preliminary data.</text>
</comment>
<name>A0A150N7F6_GEOSE</name>
<keyword evidence="5" id="KW-1185">Reference proteome</keyword>
<evidence type="ECO:0000313" key="5">
    <source>
        <dbReference type="Proteomes" id="UP000773850"/>
    </source>
</evidence>
<gene>
    <name evidence="3" type="ORF">B4114_2749</name>
    <name evidence="2" type="ORF">GS8_781</name>
</gene>
<sequence>MKSTELDRSPSPPFPDALSPSERFVRRNKKMAVRHLTK</sequence>
<evidence type="ECO:0000313" key="3">
    <source>
        <dbReference type="EMBL" id="KYD32651.1"/>
    </source>
</evidence>
<reference evidence="2 5" key="2">
    <citation type="submission" date="2016-03" db="EMBL/GenBank/DDBJ databases">
        <title>Spore heat resistance.</title>
        <authorList>
            <person name="Boekhorst J."/>
            <person name="Berendsen E.M."/>
            <person name="Wells-Bennik M.H."/>
            <person name="Kuipers O.P."/>
        </authorList>
    </citation>
    <scope>NUCLEOTIDE SEQUENCE [LARGE SCALE GENOMIC DNA]</scope>
    <source>
        <strain evidence="2 5">GS8</strain>
    </source>
</reference>
<evidence type="ECO:0000313" key="2">
    <source>
        <dbReference type="EMBL" id="KAF6512482.1"/>
    </source>
</evidence>